<dbReference type="EMBL" id="CM000913">
    <property type="protein sequence ID" value="EFG07363.1"/>
    <property type="molecule type" value="Genomic_DNA"/>
</dbReference>
<gene>
    <name evidence="2" type="ORF">SCLAV_2290</name>
</gene>
<dbReference type="RefSeq" id="WP_003953792.1">
    <property type="nucleotide sequence ID" value="NZ_CM000913.1"/>
</dbReference>
<protein>
    <submittedName>
        <fullName evidence="2">Uncharacterized protein</fullName>
    </submittedName>
</protein>
<evidence type="ECO:0000313" key="3">
    <source>
        <dbReference type="Proteomes" id="UP000002357"/>
    </source>
</evidence>
<dbReference type="KEGG" id="sclf:BB341_16950"/>
<dbReference type="STRING" id="1901.BB341_16950"/>
<organism evidence="2 3">
    <name type="scientific">Streptomyces clavuligerus</name>
    <dbReference type="NCBI Taxonomy" id="1901"/>
    <lineage>
        <taxon>Bacteria</taxon>
        <taxon>Bacillati</taxon>
        <taxon>Actinomycetota</taxon>
        <taxon>Actinomycetes</taxon>
        <taxon>Kitasatosporales</taxon>
        <taxon>Streptomycetaceae</taxon>
        <taxon>Streptomyces</taxon>
    </lineage>
</organism>
<keyword evidence="3" id="KW-1185">Reference proteome</keyword>
<dbReference type="GeneID" id="93731133"/>
<sequence>MLPTDNPREIFSLPTRHEALAAWAVNRTLGSRVELVNFPDDAPQVYLPLTVSDGSMGRPTGLYLATHEAESLASELIEVLRAANESRRRPREFRRNQAVPGDGPDE</sequence>
<reference evidence="2 3" key="1">
    <citation type="journal article" date="2010" name="Genome Biol. Evol.">
        <title>The sequence of a 1.8-mb bacterial linear plasmid reveals a rich evolutionary reservoir of secondary metabolic pathways.</title>
        <authorList>
            <person name="Medema M.H."/>
            <person name="Trefzer A."/>
            <person name="Kovalchuk A."/>
            <person name="van den Berg M."/>
            <person name="Mueller U."/>
            <person name="Heijne W."/>
            <person name="Wu L."/>
            <person name="Alam M.T."/>
            <person name="Ronning C.M."/>
            <person name="Nierman W.C."/>
            <person name="Bovenberg R.A.L."/>
            <person name="Breitling R."/>
            <person name="Takano E."/>
        </authorList>
    </citation>
    <scope>NUCLEOTIDE SEQUENCE [LARGE SCALE GENOMIC DNA]</scope>
    <source>
        <strain evidence="3">ATCC 27064 / DSM 738 / JCM 4710 / NBRC 13307 / NCIMB 12785 / NRRL 3585 / VKM Ac-602</strain>
    </source>
</reference>
<evidence type="ECO:0000313" key="2">
    <source>
        <dbReference type="EMBL" id="EFG07363.1"/>
    </source>
</evidence>
<accession>B5GPW1</accession>
<name>B5GPW1_STRCL</name>
<proteinExistence type="predicted"/>
<evidence type="ECO:0000256" key="1">
    <source>
        <dbReference type="SAM" id="MobiDB-lite"/>
    </source>
</evidence>
<feature type="region of interest" description="Disordered" evidence="1">
    <location>
        <begin position="87"/>
        <end position="106"/>
    </location>
</feature>
<dbReference type="AlphaFoldDB" id="B5GPW1"/>
<dbReference type="Proteomes" id="UP000002357">
    <property type="component" value="Chromosome"/>
</dbReference>